<feature type="binding site" evidence="14">
    <location>
        <position position="20"/>
    </location>
    <ligand>
        <name>Zn(2+)</name>
        <dbReference type="ChEBI" id="CHEBI:29105"/>
    </ligand>
</feature>
<evidence type="ECO:0000256" key="2">
    <source>
        <dbReference type="ARBA" id="ARBA00006173"/>
    </source>
</evidence>
<dbReference type="EC" id="3.5.1.114" evidence="9"/>
<keyword evidence="7 14" id="KW-0862">Zinc</keyword>
<dbReference type="Pfam" id="PF24827">
    <property type="entry name" value="AstE_AspA_cat"/>
    <property type="match status" value="1"/>
</dbReference>
<sequence>MASQVSYRPLKRVTVAGGTHGNEMAGVFLVKHWLKDPSELRRASFAAEPFVSNPHAVKRCVRYVDRDLNRCFTTEILTSKPSSDYIPYEIQRAKEINQLLGPKGSTVAVDFLIDMHNTTSNMGNCFIFNFPQDYIAIHLVNYLQRNITSAPCRTFLSEASLDNSYSLDSVGQHNLSFELGPQAQGVIRADILNRMRSLMKCALDFFQLFNQGTEFPPCEIEVYKILEKEDYPRDENGELSAIIHPDRQDKDFEPLNFGDPVFQTFGGETITYKGEGTVYPVFINEAAYYEQKIAFWKTQKTTLSAPGIQVQKE</sequence>
<dbReference type="EMBL" id="AFYH01100371">
    <property type="status" value="NOT_ANNOTATED_CDS"/>
    <property type="molecule type" value="Genomic_DNA"/>
</dbReference>
<dbReference type="InterPro" id="IPR050178">
    <property type="entry name" value="AspA/AstE_fam"/>
</dbReference>
<reference evidence="18" key="1">
    <citation type="submission" date="2011-08" db="EMBL/GenBank/DDBJ databases">
        <title>The draft genome of Latimeria chalumnae.</title>
        <authorList>
            <person name="Di Palma F."/>
            <person name="Alfoldi J."/>
            <person name="Johnson J."/>
            <person name="Berlin A."/>
            <person name="Gnerre S."/>
            <person name="Jaffe D."/>
            <person name="MacCallum I."/>
            <person name="Young S."/>
            <person name="Walker B.J."/>
            <person name="Lander E."/>
            <person name="Lindblad-Toh K."/>
        </authorList>
    </citation>
    <scope>NUCLEOTIDE SEQUENCE [LARGE SCALE GENOMIC DNA]</scope>
    <source>
        <strain evidence="18">Wild caught</strain>
    </source>
</reference>
<dbReference type="PANTHER" id="PTHR15162">
    <property type="entry name" value="ASPARTOACYLASE"/>
    <property type="match status" value="1"/>
</dbReference>
<dbReference type="Gene3D" id="2.20.25.160">
    <property type="match status" value="1"/>
</dbReference>
<dbReference type="eggNOG" id="ENOG502QRAK">
    <property type="taxonomic scope" value="Eukaryota"/>
</dbReference>
<dbReference type="AlphaFoldDB" id="H3A2G8"/>
<dbReference type="Bgee" id="ENSLACG00000003417">
    <property type="expression patterns" value="Expressed in pelvic fin and 5 other cell types or tissues"/>
</dbReference>
<evidence type="ECO:0000259" key="15">
    <source>
        <dbReference type="Pfam" id="PF04952"/>
    </source>
</evidence>
<dbReference type="GeneTree" id="ENSGT00390000001189"/>
<dbReference type="InterPro" id="IPR016708">
    <property type="entry name" value="Aspartoacylase"/>
</dbReference>
<feature type="domain" description="Succinylglutamate desuccinylase/Aspartoacylase catalytic" evidence="16">
    <location>
        <begin position="10"/>
        <end position="204"/>
    </location>
</feature>
<dbReference type="PANTHER" id="PTHR15162:SF5">
    <property type="entry name" value="N-ACYL-AROMATIC-L-AMINO ACID AMIDOHYDROLASE (CARBOXYLATE-FORMING)"/>
    <property type="match status" value="1"/>
</dbReference>
<dbReference type="EMBL" id="AFYH01100372">
    <property type="status" value="NOT_ANNOTATED_CDS"/>
    <property type="molecule type" value="Genomic_DNA"/>
</dbReference>
<feature type="active site" description="Proton donor/acceptor" evidence="13">
    <location>
        <position position="178"/>
    </location>
</feature>
<organism evidence="17 18">
    <name type="scientific">Latimeria chalumnae</name>
    <name type="common">Coelacanth</name>
    <dbReference type="NCBI Taxonomy" id="7897"/>
    <lineage>
        <taxon>Eukaryota</taxon>
        <taxon>Metazoa</taxon>
        <taxon>Chordata</taxon>
        <taxon>Craniata</taxon>
        <taxon>Vertebrata</taxon>
        <taxon>Euteleostomi</taxon>
        <taxon>Coelacanthiformes</taxon>
        <taxon>Coelacanthidae</taxon>
        <taxon>Latimeria</taxon>
    </lineage>
</organism>
<dbReference type="FunCoup" id="H3A2G8">
    <property type="interactions" value="18"/>
</dbReference>
<gene>
    <name evidence="17" type="primary">LOC102356030</name>
</gene>
<dbReference type="SUPFAM" id="SSF53187">
    <property type="entry name" value="Zn-dependent exopeptidases"/>
    <property type="match status" value="1"/>
</dbReference>
<evidence type="ECO:0000256" key="3">
    <source>
        <dbReference type="ARBA" id="ARBA00022475"/>
    </source>
</evidence>
<dbReference type="STRING" id="7897.ENSLACP00000003839"/>
<dbReference type="FunFam" id="3.40.630.10:FF:000025">
    <property type="entry name" value="aspartoacylase"/>
    <property type="match status" value="1"/>
</dbReference>
<feature type="domain" description="AstE/AspA barrel-sandwich hybrid" evidence="15">
    <location>
        <begin position="219"/>
        <end position="300"/>
    </location>
</feature>
<evidence type="ECO:0000256" key="7">
    <source>
        <dbReference type="ARBA" id="ARBA00022833"/>
    </source>
</evidence>
<proteinExistence type="inferred from homology"/>
<accession>H3A2G8</accession>
<dbReference type="GO" id="GO:0016788">
    <property type="term" value="F:hydrolase activity, acting on ester bonds"/>
    <property type="evidence" value="ECO:0007669"/>
    <property type="project" value="InterPro"/>
</dbReference>
<keyword evidence="4" id="KW-0963">Cytoplasm</keyword>
<dbReference type="InterPro" id="IPR007036">
    <property type="entry name" value="Aste_AspA_hybrid_dom"/>
</dbReference>
<dbReference type="GO" id="GO:0005829">
    <property type="term" value="C:cytosol"/>
    <property type="evidence" value="ECO:0007669"/>
    <property type="project" value="TreeGrafter"/>
</dbReference>
<evidence type="ECO:0000256" key="1">
    <source>
        <dbReference type="ARBA" id="ARBA00004496"/>
    </source>
</evidence>
<dbReference type="GeneID" id="102356030"/>
<evidence type="ECO:0000256" key="9">
    <source>
        <dbReference type="ARBA" id="ARBA00034807"/>
    </source>
</evidence>
<dbReference type="RefSeq" id="XP_005999315.1">
    <property type="nucleotide sequence ID" value="XM_005999253.2"/>
</dbReference>
<dbReference type="InParanoid" id="H3A2G8"/>
<dbReference type="PIRSF" id="PIRSF018001">
    <property type="entry name" value="Aspartoacylase"/>
    <property type="match status" value="1"/>
</dbReference>
<dbReference type="HAMAP" id="MF_00704">
    <property type="entry name" value="Aspartoacylase"/>
    <property type="match status" value="1"/>
</dbReference>
<reference evidence="17" key="3">
    <citation type="submission" date="2025-09" db="UniProtKB">
        <authorList>
            <consortium name="Ensembl"/>
        </authorList>
    </citation>
    <scope>IDENTIFICATION</scope>
</reference>
<dbReference type="NCBIfam" id="NF002601">
    <property type="entry name" value="PRK02259.1"/>
    <property type="match status" value="1"/>
</dbReference>
<keyword evidence="18" id="KW-1185">Reference proteome</keyword>
<protein>
    <recommendedName>
        <fullName evidence="9">N-acyl-aromatic-L-amino acid amidohydrolase</fullName>
        <ecNumber evidence="9">3.5.1.114</ecNumber>
    </recommendedName>
</protein>
<comment type="catalytic activity">
    <reaction evidence="12">
        <text>an N-acyl-aromatic L-alpha-amino acid + H2O = an aromatic L-alpha-amino acid + a carboxylate</text>
        <dbReference type="Rhea" id="RHEA:54184"/>
        <dbReference type="ChEBI" id="CHEBI:15377"/>
        <dbReference type="ChEBI" id="CHEBI:29067"/>
        <dbReference type="ChEBI" id="CHEBI:84824"/>
        <dbReference type="ChEBI" id="CHEBI:138093"/>
        <dbReference type="EC" id="3.5.1.114"/>
    </reaction>
</comment>
<keyword evidence="6" id="KW-0378">Hydrolase</keyword>
<keyword evidence="3" id="KW-1003">Cell membrane</keyword>
<evidence type="ECO:0000259" key="16">
    <source>
        <dbReference type="Pfam" id="PF24827"/>
    </source>
</evidence>
<evidence type="ECO:0000256" key="11">
    <source>
        <dbReference type="ARBA" id="ARBA00048435"/>
    </source>
</evidence>
<dbReference type="Gene3D" id="3.40.630.10">
    <property type="entry name" value="Zn peptidases"/>
    <property type="match status" value="1"/>
</dbReference>
<feature type="binding site" evidence="14">
    <location>
        <position position="116"/>
    </location>
    <ligand>
        <name>Zn(2+)</name>
        <dbReference type="ChEBI" id="CHEBI:29105"/>
    </ligand>
</feature>
<dbReference type="GO" id="GO:0004046">
    <property type="term" value="F:aminoacylase activity"/>
    <property type="evidence" value="ECO:0007669"/>
    <property type="project" value="TreeGrafter"/>
</dbReference>
<evidence type="ECO:0000256" key="14">
    <source>
        <dbReference type="PIRSR" id="PIRSR018001-3"/>
    </source>
</evidence>
<name>H3A2G8_LATCH</name>
<evidence type="ECO:0000313" key="17">
    <source>
        <dbReference type="Ensembl" id="ENSLACP00000003839.2"/>
    </source>
</evidence>
<evidence type="ECO:0000256" key="10">
    <source>
        <dbReference type="ARBA" id="ARBA00037831"/>
    </source>
</evidence>
<reference evidence="17" key="2">
    <citation type="submission" date="2025-08" db="UniProtKB">
        <authorList>
            <consortium name="Ensembl"/>
        </authorList>
    </citation>
    <scope>IDENTIFICATION</scope>
</reference>
<dbReference type="GO" id="GO:0046872">
    <property type="term" value="F:metal ion binding"/>
    <property type="evidence" value="ECO:0007669"/>
    <property type="project" value="UniProtKB-KW"/>
</dbReference>
<dbReference type="Proteomes" id="UP000008672">
    <property type="component" value="Unassembled WGS sequence"/>
</dbReference>
<evidence type="ECO:0000313" key="18">
    <source>
        <dbReference type="Proteomes" id="UP000008672"/>
    </source>
</evidence>
<dbReference type="OMA" id="VIMHIYR"/>
<dbReference type="InterPro" id="IPR055438">
    <property type="entry name" value="AstE_AspA_cat"/>
</dbReference>
<feature type="binding site" evidence="14">
    <location>
        <position position="23"/>
    </location>
    <ligand>
        <name>Zn(2+)</name>
        <dbReference type="ChEBI" id="CHEBI:29105"/>
    </ligand>
</feature>
<dbReference type="HOGENOM" id="CLU_083292_0_0_1"/>
<dbReference type="GO" id="GO:0016324">
    <property type="term" value="C:apical plasma membrane"/>
    <property type="evidence" value="ECO:0007669"/>
    <property type="project" value="UniProtKB-SubCell"/>
</dbReference>
<comment type="cofactor">
    <cofactor evidence="14">
        <name>Zn(2+)</name>
        <dbReference type="ChEBI" id="CHEBI:29105"/>
    </cofactor>
    <text evidence="14">Binds 1 zinc ion per subunit.</text>
</comment>
<evidence type="ECO:0000256" key="5">
    <source>
        <dbReference type="ARBA" id="ARBA00022723"/>
    </source>
</evidence>
<comment type="catalytic activity">
    <reaction evidence="11">
        <text>an N-acetyl-L-cysteine-S-conjugate + H2O = an S-substituted L-cysteine + acetate</text>
        <dbReference type="Rhea" id="RHEA:36855"/>
        <dbReference type="ChEBI" id="CHEBI:15377"/>
        <dbReference type="ChEBI" id="CHEBI:30089"/>
        <dbReference type="ChEBI" id="CHEBI:58717"/>
        <dbReference type="ChEBI" id="CHEBI:58718"/>
        <dbReference type="EC" id="3.5.1.114"/>
    </reaction>
</comment>
<comment type="similarity">
    <text evidence="2">Belongs to the AspA/AstE family. Aspartoacylase subfamily.</text>
</comment>
<dbReference type="OrthoDB" id="8300214at2759"/>
<evidence type="ECO:0000256" key="12">
    <source>
        <dbReference type="ARBA" id="ARBA00049326"/>
    </source>
</evidence>
<dbReference type="FunFam" id="2.20.25.160:FF:000001">
    <property type="entry name" value="Aspartoacylase"/>
    <property type="match status" value="1"/>
</dbReference>
<comment type="subcellular location">
    <subcellularLocation>
        <location evidence="10">Apical cell membrane</location>
        <topology evidence="10">Peripheral membrane protein</topology>
    </subcellularLocation>
    <subcellularLocation>
        <location evidence="1">Cytoplasm</location>
    </subcellularLocation>
</comment>
<evidence type="ECO:0000256" key="6">
    <source>
        <dbReference type="ARBA" id="ARBA00022801"/>
    </source>
</evidence>
<dbReference type="KEGG" id="lcm:102356030"/>
<dbReference type="Pfam" id="PF04952">
    <property type="entry name" value="AstE_AspA_hybrid"/>
    <property type="match status" value="1"/>
</dbReference>
<evidence type="ECO:0000256" key="4">
    <source>
        <dbReference type="ARBA" id="ARBA00022490"/>
    </source>
</evidence>
<evidence type="ECO:0000256" key="8">
    <source>
        <dbReference type="ARBA" id="ARBA00023136"/>
    </source>
</evidence>
<keyword evidence="8" id="KW-0472">Membrane</keyword>
<evidence type="ECO:0000256" key="13">
    <source>
        <dbReference type="PIRSR" id="PIRSR018001-1"/>
    </source>
</evidence>
<keyword evidence="5 14" id="KW-0479">Metal-binding</keyword>
<dbReference type="Ensembl" id="ENSLACT00000003874.2">
    <property type="protein sequence ID" value="ENSLACP00000003839.2"/>
    <property type="gene ID" value="ENSLACG00000003417.2"/>
</dbReference>
<dbReference type="CDD" id="cd06909">
    <property type="entry name" value="M14_ASPA"/>
    <property type="match status" value="1"/>
</dbReference>